<dbReference type="CDD" id="cd04301">
    <property type="entry name" value="NAT_SF"/>
    <property type="match status" value="1"/>
</dbReference>
<dbReference type="EMBL" id="QKTW01000007">
    <property type="protein sequence ID" value="PZF74080.1"/>
    <property type="molecule type" value="Genomic_DNA"/>
</dbReference>
<dbReference type="AlphaFoldDB" id="A0A2W2ANY7"/>
<dbReference type="InterPro" id="IPR000182">
    <property type="entry name" value="GNAT_dom"/>
</dbReference>
<organism evidence="4 5">
    <name type="scientific">Taibaiella soli</name>
    <dbReference type="NCBI Taxonomy" id="1649169"/>
    <lineage>
        <taxon>Bacteria</taxon>
        <taxon>Pseudomonadati</taxon>
        <taxon>Bacteroidota</taxon>
        <taxon>Chitinophagia</taxon>
        <taxon>Chitinophagales</taxon>
        <taxon>Chitinophagaceae</taxon>
        <taxon>Taibaiella</taxon>
    </lineage>
</organism>
<accession>A0A2W2ANY7</accession>
<dbReference type="InterPro" id="IPR016181">
    <property type="entry name" value="Acyl_CoA_acyltransferase"/>
</dbReference>
<dbReference type="GO" id="GO:0016747">
    <property type="term" value="F:acyltransferase activity, transferring groups other than amino-acyl groups"/>
    <property type="evidence" value="ECO:0007669"/>
    <property type="project" value="InterPro"/>
</dbReference>
<dbReference type="RefSeq" id="WP_110997822.1">
    <property type="nucleotide sequence ID" value="NZ_QKTW01000007.1"/>
</dbReference>
<name>A0A2W2ANY7_9BACT</name>
<dbReference type="InterPro" id="IPR050680">
    <property type="entry name" value="YpeA/RimI_acetyltransf"/>
</dbReference>
<evidence type="ECO:0000313" key="4">
    <source>
        <dbReference type="EMBL" id="PZF74080.1"/>
    </source>
</evidence>
<proteinExistence type="predicted"/>
<evidence type="ECO:0000256" key="2">
    <source>
        <dbReference type="ARBA" id="ARBA00023315"/>
    </source>
</evidence>
<keyword evidence="5" id="KW-1185">Reference proteome</keyword>
<evidence type="ECO:0000313" key="5">
    <source>
        <dbReference type="Proteomes" id="UP000248745"/>
    </source>
</evidence>
<comment type="caution">
    <text evidence="4">The sequence shown here is derived from an EMBL/GenBank/DDBJ whole genome shotgun (WGS) entry which is preliminary data.</text>
</comment>
<dbReference type="Proteomes" id="UP000248745">
    <property type="component" value="Unassembled WGS sequence"/>
</dbReference>
<dbReference type="Gene3D" id="3.40.630.30">
    <property type="match status" value="1"/>
</dbReference>
<keyword evidence="2" id="KW-0012">Acyltransferase</keyword>
<dbReference type="Pfam" id="PF00583">
    <property type="entry name" value="Acetyltransf_1"/>
    <property type="match status" value="1"/>
</dbReference>
<reference evidence="4 5" key="1">
    <citation type="submission" date="2018-06" db="EMBL/GenBank/DDBJ databases">
        <title>Mucibacter soli gen. nov., sp. nov., a new member of the family Chitinophagaceae producing mucin.</title>
        <authorList>
            <person name="Kim M.-K."/>
            <person name="Park S."/>
            <person name="Kim T.-S."/>
            <person name="Joung Y."/>
            <person name="Han J.-H."/>
            <person name="Kim S.B."/>
        </authorList>
    </citation>
    <scope>NUCLEOTIDE SEQUENCE [LARGE SCALE GENOMIC DNA]</scope>
    <source>
        <strain evidence="4 5">R1-15</strain>
    </source>
</reference>
<protein>
    <submittedName>
        <fullName evidence="4">GNAT family N-acetyltransferase</fullName>
    </submittedName>
</protein>
<dbReference type="SUPFAM" id="SSF55729">
    <property type="entry name" value="Acyl-CoA N-acyltransferases (Nat)"/>
    <property type="match status" value="1"/>
</dbReference>
<evidence type="ECO:0000259" key="3">
    <source>
        <dbReference type="PROSITE" id="PS51186"/>
    </source>
</evidence>
<gene>
    <name evidence="4" type="ORF">DN068_05155</name>
</gene>
<dbReference type="OrthoDB" id="5319888at2"/>
<dbReference type="PANTHER" id="PTHR43420">
    <property type="entry name" value="ACETYLTRANSFERASE"/>
    <property type="match status" value="1"/>
</dbReference>
<feature type="domain" description="N-acetyltransferase" evidence="3">
    <location>
        <begin position="1"/>
        <end position="188"/>
    </location>
</feature>
<evidence type="ECO:0000256" key="1">
    <source>
        <dbReference type="ARBA" id="ARBA00022679"/>
    </source>
</evidence>
<keyword evidence="1 4" id="KW-0808">Transferase</keyword>
<dbReference type="PROSITE" id="PS51186">
    <property type="entry name" value="GNAT"/>
    <property type="match status" value="1"/>
</dbReference>
<sequence>MIRPATRADADFVVPLIVKALVPGAFQLTGSGSEQEAYPVVKKFFLQEINRHSYRNALVYQDAKQGVIGSVVFYNGDEEEAMAQPINDFLNAYYEDEEEQYLFEAESASGEFYIDTISVRDDFRGKGIGQQLIEAACAAAKSRGATKMGLIVDDENPLAKKLYERIGFVTVGQKQLWEHSYDHMQRNL</sequence>